<name>A0A058Z1V5_FONAL</name>
<reference evidence="3" key="1">
    <citation type="submission" date="2013-04" db="EMBL/GenBank/DDBJ databases">
        <title>The Genome Sequence of Fonticula alba ATCC 38817.</title>
        <authorList>
            <consortium name="The Broad Institute Genomics Platform"/>
            <person name="Russ C."/>
            <person name="Cuomo C."/>
            <person name="Burger G."/>
            <person name="Gray M.W."/>
            <person name="Holland P.W.H."/>
            <person name="King N."/>
            <person name="Lang F.B.F."/>
            <person name="Roger A.J."/>
            <person name="Ruiz-Trillo I."/>
            <person name="Brown M."/>
            <person name="Walker B."/>
            <person name="Young S."/>
            <person name="Zeng Q."/>
            <person name="Gargeya S."/>
            <person name="Fitzgerald M."/>
            <person name="Haas B."/>
            <person name="Abouelleil A."/>
            <person name="Allen A.W."/>
            <person name="Alvarado L."/>
            <person name="Arachchi H.M."/>
            <person name="Berlin A.M."/>
            <person name="Chapman S.B."/>
            <person name="Gainer-Dewar J."/>
            <person name="Goldberg J."/>
            <person name="Griggs A."/>
            <person name="Gujja S."/>
            <person name="Hansen M."/>
            <person name="Howarth C."/>
            <person name="Imamovic A."/>
            <person name="Ireland A."/>
            <person name="Larimer J."/>
            <person name="McCowan C."/>
            <person name="Murphy C."/>
            <person name="Pearson M."/>
            <person name="Poon T.W."/>
            <person name="Priest M."/>
            <person name="Roberts A."/>
            <person name="Saif S."/>
            <person name="Shea T."/>
            <person name="Sisk P."/>
            <person name="Sykes S."/>
            <person name="Wortman J."/>
            <person name="Nusbaum C."/>
            <person name="Birren B."/>
        </authorList>
    </citation>
    <scope>NUCLEOTIDE SEQUENCE [LARGE SCALE GENOMIC DNA]</scope>
    <source>
        <strain evidence="3">ATCC 38817</strain>
    </source>
</reference>
<feature type="region of interest" description="Disordered" evidence="1">
    <location>
        <begin position="798"/>
        <end position="820"/>
    </location>
</feature>
<keyword evidence="2" id="KW-0732">Signal</keyword>
<accession>A0A058Z1V5</accession>
<dbReference type="Proteomes" id="UP000030693">
    <property type="component" value="Unassembled WGS sequence"/>
</dbReference>
<evidence type="ECO:0000313" key="4">
    <source>
        <dbReference type="Proteomes" id="UP000030693"/>
    </source>
</evidence>
<feature type="compositionally biased region" description="Low complexity" evidence="1">
    <location>
        <begin position="199"/>
        <end position="222"/>
    </location>
</feature>
<proteinExistence type="predicted"/>
<feature type="compositionally biased region" description="Low complexity" evidence="1">
    <location>
        <begin position="58"/>
        <end position="88"/>
    </location>
</feature>
<evidence type="ECO:0000313" key="3">
    <source>
        <dbReference type="EMBL" id="KCV67913.1"/>
    </source>
</evidence>
<dbReference type="GeneID" id="20530366"/>
<keyword evidence="4" id="KW-1185">Reference proteome</keyword>
<evidence type="ECO:0000256" key="2">
    <source>
        <dbReference type="SAM" id="SignalP"/>
    </source>
</evidence>
<protein>
    <submittedName>
        <fullName evidence="3">Uncharacterized protein</fullName>
    </submittedName>
</protein>
<gene>
    <name evidence="3" type="ORF">H696_05641</name>
</gene>
<dbReference type="PANTHER" id="PTHR33538:SF2">
    <property type="entry name" value="PROTEIN GAMETE EXPRESSED 1"/>
    <property type="match status" value="1"/>
</dbReference>
<feature type="region of interest" description="Disordered" evidence="1">
    <location>
        <begin position="35"/>
        <end position="94"/>
    </location>
</feature>
<feature type="signal peptide" evidence="2">
    <location>
        <begin position="1"/>
        <end position="29"/>
    </location>
</feature>
<dbReference type="InterPro" id="IPR040346">
    <property type="entry name" value="GEX1/Brambleberry"/>
</dbReference>
<dbReference type="EMBL" id="KB932212">
    <property type="protein sequence ID" value="KCV67913.1"/>
    <property type="molecule type" value="Genomic_DNA"/>
</dbReference>
<dbReference type="RefSeq" id="XP_009497733.1">
    <property type="nucleotide sequence ID" value="XM_009499458.1"/>
</dbReference>
<feature type="region of interest" description="Disordered" evidence="1">
    <location>
        <begin position="658"/>
        <end position="686"/>
    </location>
</feature>
<organism evidence="3">
    <name type="scientific">Fonticula alba</name>
    <name type="common">Slime mold</name>
    <dbReference type="NCBI Taxonomy" id="691883"/>
    <lineage>
        <taxon>Eukaryota</taxon>
        <taxon>Rotosphaerida</taxon>
        <taxon>Fonticulaceae</taxon>
        <taxon>Fonticula</taxon>
    </lineage>
</organism>
<sequence length="820" mass="86033">MSGRALRRSRRAALLLLLLALLAVHGALAPALAGGVPTDSEDADSPAISAGRPQGNSTTTTTTTASNHTDSHGNSNNNHTGNGGNSTTAPGTRADRQLGLRPLDARMPVDVVKNIPSPRAVEHLRSLRLTQDPCLLRVYTRLRQTCQHIADDPDLQGTLALGWFDCQRVRLGQAPIACTYGLHDALDQGPDDHAEAEAELPAAGAPARRLPGADRAAGQDAPAAALPLARDASLEQCLQRLEDRHDHTAYHLYTLQVSDVCKSLEADSWQLRASSAASMLAEAVEQLGHGLFAMDTFAEDILLRIKRREDLVEEAFSAHDRLLSSSRNRLRDIETSAGAVVDSVSSLQEQLQQVRGALAGRAAPARRLLAVAHILPVYVLLWQGEKLLGALAQQVLLPLVPGWAAGPAAPGAGLAGFGPLLGLLALLDLALVCLRPEGPGPGSAPGAGPAIWLLAQVAQHPGLGLVGRLVAGLLPAAGGSGAGPDPAAEFLPLEMAGALPGLLVPMLSDVTLPRAAFLALWTGRLAEGLWRVARRLAPGGSAGHPSTRTGQPRRMATARMPPGLFTSADPSLSVHPIVYSPSLDGYQCVMDLDQQQQQQQQQWAAAAAEGHTAPGGDYHRLDAEEEEQAAAAAAAQARQEAARRRSWFAPAIRRGSIAPGLGADGPLRSQSDGRLYRSPGRDHPKTVEFEPRRAASMCLSDVDTMPQAAGLARADDNHPPAMASGRAQALLVDLVSRLRGGAADRTAPKAVIYSSYCVGGGRAADPMAADSHSKGFHSAPPPPPYHQDFEGLLASEGLFQQRTDPPPGYHSDGAGGLVAT</sequence>
<feature type="chain" id="PRO_5001570636" evidence="2">
    <location>
        <begin position="30"/>
        <end position="820"/>
    </location>
</feature>
<dbReference type="PANTHER" id="PTHR33538">
    <property type="entry name" value="PROTEIN GAMETE EXPRESSED 1"/>
    <property type="match status" value="1"/>
</dbReference>
<feature type="region of interest" description="Disordered" evidence="1">
    <location>
        <begin position="189"/>
        <end position="222"/>
    </location>
</feature>
<evidence type="ECO:0000256" key="1">
    <source>
        <dbReference type="SAM" id="MobiDB-lite"/>
    </source>
</evidence>
<dbReference type="AlphaFoldDB" id="A0A058Z1V5"/>